<dbReference type="Proteomes" id="UP001519460">
    <property type="component" value="Unassembled WGS sequence"/>
</dbReference>
<gene>
    <name evidence="1" type="ORF">BaRGS_00009362</name>
</gene>
<organism evidence="1 2">
    <name type="scientific">Batillaria attramentaria</name>
    <dbReference type="NCBI Taxonomy" id="370345"/>
    <lineage>
        <taxon>Eukaryota</taxon>
        <taxon>Metazoa</taxon>
        <taxon>Spiralia</taxon>
        <taxon>Lophotrochozoa</taxon>
        <taxon>Mollusca</taxon>
        <taxon>Gastropoda</taxon>
        <taxon>Caenogastropoda</taxon>
        <taxon>Sorbeoconcha</taxon>
        <taxon>Cerithioidea</taxon>
        <taxon>Batillariidae</taxon>
        <taxon>Batillaria</taxon>
    </lineage>
</organism>
<keyword evidence="2" id="KW-1185">Reference proteome</keyword>
<reference evidence="1 2" key="1">
    <citation type="journal article" date="2023" name="Sci. Data">
        <title>Genome assembly of the Korean intertidal mud-creeper Batillaria attramentaria.</title>
        <authorList>
            <person name="Patra A.K."/>
            <person name="Ho P.T."/>
            <person name="Jun S."/>
            <person name="Lee S.J."/>
            <person name="Kim Y."/>
            <person name="Won Y.J."/>
        </authorList>
    </citation>
    <scope>NUCLEOTIDE SEQUENCE [LARGE SCALE GENOMIC DNA]</scope>
    <source>
        <strain evidence="1">Wonlab-2016</strain>
    </source>
</reference>
<dbReference type="EMBL" id="JACVVK020000044">
    <property type="protein sequence ID" value="KAK7499387.1"/>
    <property type="molecule type" value="Genomic_DNA"/>
</dbReference>
<sequence>MHFFGLNILKHRLIKVMAKLSRYPFQSDLQLILSYPPDPVESALNLNSAATDQTRIKATDCSLDRGSVCARQQAQVKCYELVVSALRSAKY</sequence>
<accession>A0ABD0LJ82</accession>
<comment type="caution">
    <text evidence="1">The sequence shown here is derived from an EMBL/GenBank/DDBJ whole genome shotgun (WGS) entry which is preliminary data.</text>
</comment>
<name>A0ABD0LJ82_9CAEN</name>
<proteinExistence type="predicted"/>
<evidence type="ECO:0000313" key="1">
    <source>
        <dbReference type="EMBL" id="KAK7499387.1"/>
    </source>
</evidence>
<dbReference type="AlphaFoldDB" id="A0ABD0LJ82"/>
<evidence type="ECO:0000313" key="2">
    <source>
        <dbReference type="Proteomes" id="UP001519460"/>
    </source>
</evidence>
<protein>
    <submittedName>
        <fullName evidence="1">Uncharacterized protein</fullName>
    </submittedName>
</protein>